<dbReference type="GO" id="GO:0000160">
    <property type="term" value="P:phosphorelay signal transduction system"/>
    <property type="evidence" value="ECO:0007669"/>
    <property type="project" value="InterPro"/>
</dbReference>
<evidence type="ECO:0000256" key="1">
    <source>
        <dbReference type="ARBA" id="ARBA00022553"/>
    </source>
</evidence>
<accession>A0A934QHF1</accession>
<dbReference type="SUPFAM" id="SSF52172">
    <property type="entry name" value="CheY-like"/>
    <property type="match status" value="1"/>
</dbReference>
<comment type="caution">
    <text evidence="4">The sequence shown here is derived from an EMBL/GenBank/DDBJ whole genome shotgun (WGS) entry which is preliminary data.</text>
</comment>
<dbReference type="InterPro" id="IPR050595">
    <property type="entry name" value="Bact_response_regulator"/>
</dbReference>
<feature type="domain" description="Response regulatory" evidence="3">
    <location>
        <begin position="3"/>
        <end position="120"/>
    </location>
</feature>
<dbReference type="Pfam" id="PF00072">
    <property type="entry name" value="Response_reg"/>
    <property type="match status" value="1"/>
</dbReference>
<dbReference type="EMBL" id="NRRE01000017">
    <property type="protein sequence ID" value="MBK1696570.1"/>
    <property type="molecule type" value="Genomic_DNA"/>
</dbReference>
<dbReference type="Proteomes" id="UP000778970">
    <property type="component" value="Unassembled WGS sequence"/>
</dbReference>
<feature type="modified residue" description="4-aspartylphosphate" evidence="2">
    <location>
        <position position="52"/>
    </location>
</feature>
<dbReference type="RefSeq" id="WP_027289424.1">
    <property type="nucleotide sequence ID" value="NZ_NRRE01000017.1"/>
</dbReference>
<sequence length="126" mass="13278">MATVLVIDDQADIRNVFAEVLQEAGYQVVTAVNGRDGLAKASSSEIDLIITDILMPERDGIEVIHEIKRTSGETPVVAVSGGGTMRGPDLLSIASKLHADATLQKPVDADALVRTVQELLGNKGDA</sequence>
<dbReference type="InterPro" id="IPR011006">
    <property type="entry name" value="CheY-like_superfamily"/>
</dbReference>
<evidence type="ECO:0000313" key="4">
    <source>
        <dbReference type="EMBL" id="MBK1696570.1"/>
    </source>
</evidence>
<gene>
    <name evidence="4" type="ORF">CKO21_04855</name>
</gene>
<dbReference type="PANTHER" id="PTHR44591">
    <property type="entry name" value="STRESS RESPONSE REGULATOR PROTEIN 1"/>
    <property type="match status" value="1"/>
</dbReference>
<protein>
    <submittedName>
        <fullName evidence="4">Response regulator</fullName>
    </submittedName>
</protein>
<reference evidence="4" key="2">
    <citation type="journal article" date="2020" name="Microorganisms">
        <title>Osmotic Adaptation and Compatible Solute Biosynthesis of Phototrophic Bacteria as Revealed from Genome Analyses.</title>
        <authorList>
            <person name="Imhoff J.F."/>
            <person name="Rahn T."/>
            <person name="Kunzel S."/>
            <person name="Keller A."/>
            <person name="Neulinger S.C."/>
        </authorList>
    </citation>
    <scope>NUCLEOTIDE SEQUENCE</scope>
    <source>
        <strain evidence="4">DSM 9154</strain>
    </source>
</reference>
<keyword evidence="1 2" id="KW-0597">Phosphoprotein</keyword>
<keyword evidence="5" id="KW-1185">Reference proteome</keyword>
<dbReference type="PROSITE" id="PS50110">
    <property type="entry name" value="RESPONSE_REGULATORY"/>
    <property type="match status" value="1"/>
</dbReference>
<dbReference type="InterPro" id="IPR001789">
    <property type="entry name" value="Sig_transdc_resp-reg_receiver"/>
</dbReference>
<organism evidence="4 5">
    <name type="scientific">Rhodovibrio salinarum</name>
    <dbReference type="NCBI Taxonomy" id="1087"/>
    <lineage>
        <taxon>Bacteria</taxon>
        <taxon>Pseudomonadati</taxon>
        <taxon>Pseudomonadota</taxon>
        <taxon>Alphaproteobacteria</taxon>
        <taxon>Rhodospirillales</taxon>
        <taxon>Rhodovibrionaceae</taxon>
        <taxon>Rhodovibrio</taxon>
    </lineage>
</organism>
<evidence type="ECO:0000256" key="2">
    <source>
        <dbReference type="PROSITE-ProRule" id="PRU00169"/>
    </source>
</evidence>
<name>A0A934QHF1_9PROT</name>
<evidence type="ECO:0000259" key="3">
    <source>
        <dbReference type="PROSITE" id="PS50110"/>
    </source>
</evidence>
<reference evidence="4" key="1">
    <citation type="submission" date="2017-08" db="EMBL/GenBank/DDBJ databases">
        <authorList>
            <person name="Imhoff J.F."/>
            <person name="Rahn T."/>
            <person name="Kuenzel S."/>
            <person name="Neulinger S.C."/>
        </authorList>
    </citation>
    <scope>NUCLEOTIDE SEQUENCE</scope>
    <source>
        <strain evidence="4">DSM 9154</strain>
    </source>
</reference>
<dbReference type="SMART" id="SM00448">
    <property type="entry name" value="REC"/>
    <property type="match status" value="1"/>
</dbReference>
<evidence type="ECO:0000313" key="5">
    <source>
        <dbReference type="Proteomes" id="UP000778970"/>
    </source>
</evidence>
<dbReference type="Gene3D" id="3.40.50.2300">
    <property type="match status" value="1"/>
</dbReference>
<dbReference type="AlphaFoldDB" id="A0A934QHF1"/>
<proteinExistence type="predicted"/>
<dbReference type="PANTHER" id="PTHR44591:SF23">
    <property type="entry name" value="CHEY SUBFAMILY"/>
    <property type="match status" value="1"/>
</dbReference>